<comment type="caution">
    <text evidence="2">The sequence shown here is derived from an EMBL/GenBank/DDBJ whole genome shotgun (WGS) entry which is preliminary data.</text>
</comment>
<dbReference type="Proteomes" id="UP001085076">
    <property type="component" value="Miscellaneous, Linkage group lg02"/>
</dbReference>
<proteinExistence type="predicted"/>
<evidence type="ECO:0000256" key="1">
    <source>
        <dbReference type="SAM" id="MobiDB-lite"/>
    </source>
</evidence>
<dbReference type="EMBL" id="JAGGNH010000002">
    <property type="protein sequence ID" value="KAJ0982768.1"/>
    <property type="molecule type" value="Genomic_DNA"/>
</dbReference>
<dbReference type="OrthoDB" id="5835829at2759"/>
<dbReference type="AlphaFoldDB" id="A0A9D5D0I4"/>
<reference evidence="2" key="1">
    <citation type="submission" date="2021-03" db="EMBL/GenBank/DDBJ databases">
        <authorList>
            <person name="Li Z."/>
            <person name="Yang C."/>
        </authorList>
    </citation>
    <scope>NUCLEOTIDE SEQUENCE</scope>
    <source>
        <strain evidence="2">Dzin_1.0</strain>
        <tissue evidence="2">Leaf</tissue>
    </source>
</reference>
<name>A0A9D5D0I4_9LILI</name>
<evidence type="ECO:0000313" key="2">
    <source>
        <dbReference type="EMBL" id="KAJ0982768.1"/>
    </source>
</evidence>
<protein>
    <submittedName>
        <fullName evidence="2">Uncharacterized protein</fullName>
    </submittedName>
</protein>
<organism evidence="2 3">
    <name type="scientific">Dioscorea zingiberensis</name>
    <dbReference type="NCBI Taxonomy" id="325984"/>
    <lineage>
        <taxon>Eukaryota</taxon>
        <taxon>Viridiplantae</taxon>
        <taxon>Streptophyta</taxon>
        <taxon>Embryophyta</taxon>
        <taxon>Tracheophyta</taxon>
        <taxon>Spermatophyta</taxon>
        <taxon>Magnoliopsida</taxon>
        <taxon>Liliopsida</taxon>
        <taxon>Dioscoreales</taxon>
        <taxon>Dioscoreaceae</taxon>
        <taxon>Dioscorea</taxon>
    </lineage>
</organism>
<dbReference type="GO" id="GO:0035251">
    <property type="term" value="F:UDP-glucosyltransferase activity"/>
    <property type="evidence" value="ECO:0007669"/>
    <property type="project" value="InterPro"/>
</dbReference>
<evidence type="ECO:0000313" key="3">
    <source>
        <dbReference type="Proteomes" id="UP001085076"/>
    </source>
</evidence>
<gene>
    <name evidence="2" type="ORF">J5N97_011023</name>
</gene>
<dbReference type="PANTHER" id="PTHR48049:SF60">
    <property type="entry name" value="UDP-GLYCOSYLTRANSFERASE 91B1"/>
    <property type="match status" value="1"/>
</dbReference>
<feature type="region of interest" description="Disordered" evidence="1">
    <location>
        <begin position="1"/>
        <end position="21"/>
    </location>
</feature>
<dbReference type="InterPro" id="IPR050481">
    <property type="entry name" value="UDP-glycosyltransf_plant"/>
</dbReference>
<keyword evidence="3" id="KW-1185">Reference proteome</keyword>
<dbReference type="SUPFAM" id="SSF53756">
    <property type="entry name" value="UDP-Glycosyltransferase/glycogen phosphorylase"/>
    <property type="match status" value="2"/>
</dbReference>
<dbReference type="PANTHER" id="PTHR48049">
    <property type="entry name" value="GLYCOSYLTRANSFERASE"/>
    <property type="match status" value="1"/>
</dbReference>
<dbReference type="Gene3D" id="3.40.50.2000">
    <property type="entry name" value="Glycogen Phosphorylase B"/>
    <property type="match status" value="2"/>
</dbReference>
<accession>A0A9D5D0I4</accession>
<reference evidence="2" key="2">
    <citation type="journal article" date="2022" name="Hortic Res">
        <title>The genome of Dioscorea zingiberensis sheds light on the biosynthesis, origin and evolution of the medicinally important diosgenin saponins.</title>
        <authorList>
            <person name="Li Y."/>
            <person name="Tan C."/>
            <person name="Li Z."/>
            <person name="Guo J."/>
            <person name="Li S."/>
            <person name="Chen X."/>
            <person name="Wang C."/>
            <person name="Dai X."/>
            <person name="Yang H."/>
            <person name="Song W."/>
            <person name="Hou L."/>
            <person name="Xu J."/>
            <person name="Tong Z."/>
            <person name="Xu A."/>
            <person name="Yuan X."/>
            <person name="Wang W."/>
            <person name="Yang Q."/>
            <person name="Chen L."/>
            <person name="Sun Z."/>
            <person name="Wang K."/>
            <person name="Pan B."/>
            <person name="Chen J."/>
            <person name="Bao Y."/>
            <person name="Liu F."/>
            <person name="Qi X."/>
            <person name="Gang D.R."/>
            <person name="Wen J."/>
            <person name="Li J."/>
        </authorList>
    </citation>
    <scope>NUCLEOTIDE SEQUENCE</scope>
    <source>
        <strain evidence="2">Dzin_1.0</strain>
    </source>
</reference>
<sequence length="338" mass="38579">MAMQQELDHHHQHHEDDHEDDHPLHIAVFPWLAFGHMMPLLELSKTLANKGHHVSYLATPRNISRLSSTTLPSLLTFIPLPLPQTPGLPDFAEATSEVSPDQVQYLKLALDSLQHHPFTTFLQEASPKPDWILLDFSTPWAIPIASKFSIPCVFFSVFTASFLTFIGPPSEITEGKGSRRLWENFTESRPAWIPFPSKLAYSLHGARNLMALTRAMLTVSRCLPALYDRQGRKALAPRTQGKWNCGLPLMLLPIYVDQEANARMVGERGFGVEVERRGEDGFFSREEVARVLRLVMLGEEGERVRVRAREMKKVFADREGQEKYVDEFVRFMKVHKKL</sequence>